<dbReference type="PANTHER" id="PTHR15549">
    <property type="entry name" value="PAIRED IMMUNOGLOBULIN-LIKE TYPE 2 RECEPTOR"/>
    <property type="match status" value="1"/>
</dbReference>
<dbReference type="GO" id="GO:0071944">
    <property type="term" value="C:cell periphery"/>
    <property type="evidence" value="ECO:0007669"/>
    <property type="project" value="UniProtKB-ARBA"/>
</dbReference>
<keyword evidence="7" id="KW-0732">Signal</keyword>
<feature type="chain" id="PRO_5034119716" description="Mid2 domain-containing protein" evidence="7">
    <location>
        <begin position="18"/>
        <end position="405"/>
    </location>
</feature>
<proteinExistence type="predicted"/>
<dbReference type="EMBL" id="KV744962">
    <property type="protein sequence ID" value="OCK80369.1"/>
    <property type="molecule type" value="Genomic_DNA"/>
</dbReference>
<feature type="signal peptide" evidence="7">
    <location>
        <begin position="1"/>
        <end position="17"/>
    </location>
</feature>
<dbReference type="AlphaFoldDB" id="A0A8E2JF87"/>
<name>A0A8E2JF87_9PEZI</name>
<keyword evidence="9" id="KW-1185">Reference proteome</keyword>
<keyword evidence="2 6" id="KW-0812">Transmembrane</keyword>
<evidence type="ECO:0000256" key="2">
    <source>
        <dbReference type="ARBA" id="ARBA00022692"/>
    </source>
</evidence>
<evidence type="ECO:0000256" key="5">
    <source>
        <dbReference type="SAM" id="MobiDB-lite"/>
    </source>
</evidence>
<sequence>MLRSSLCAFLAPALVSAMAFPWAGPEPTLIIPAGDNWSPAPTKGPEMGEMGLLELFKRQSIGDNTCGYINGISASSLTCNDNAYVCATNSYYGVHGCCDPSSIAECTIPTTCIPSSLMAVSCTDSVCSSNAYIAKCTDIDSPFCYQWRYVYSTRTVMTEFGCAASAFTVSVQRTFNGESIPPAATTNTGIGAASSIAFPSSGPTILAGSASSSASSSSSSSNGASVASQSQISTASSSAIPVSKSKTNVGAIVGGVIGGLIVIGAIIFGAIFLILRNKKNNAAAQPAAGGAPQQPMGPAPGVAEYKPQPQGYPPQQQYPPQNAQGGYYQQDVKPGFSQQPHMGVPGQETGGMSQPPYSPPMSPAPQYSAPLHQGPPAGVAEAGGTPISQPHQPPMQPNHQVYEAP</sequence>
<keyword evidence="3 6" id="KW-1133">Transmembrane helix</keyword>
<protein>
    <recommendedName>
        <fullName evidence="10">Mid2 domain-containing protein</fullName>
    </recommendedName>
</protein>
<comment type="subcellular location">
    <subcellularLocation>
        <location evidence="1">Membrane</location>
        <topology evidence="1">Single-pass membrane protein</topology>
    </subcellularLocation>
</comment>
<keyword evidence="4 6" id="KW-0472">Membrane</keyword>
<evidence type="ECO:0000256" key="3">
    <source>
        <dbReference type="ARBA" id="ARBA00022989"/>
    </source>
</evidence>
<dbReference type="OrthoDB" id="5347452at2759"/>
<organism evidence="8 9">
    <name type="scientific">Lepidopterella palustris CBS 459.81</name>
    <dbReference type="NCBI Taxonomy" id="1314670"/>
    <lineage>
        <taxon>Eukaryota</taxon>
        <taxon>Fungi</taxon>
        <taxon>Dikarya</taxon>
        <taxon>Ascomycota</taxon>
        <taxon>Pezizomycotina</taxon>
        <taxon>Dothideomycetes</taxon>
        <taxon>Pleosporomycetidae</taxon>
        <taxon>Mytilinidiales</taxon>
        <taxon>Argynnaceae</taxon>
        <taxon>Lepidopterella</taxon>
    </lineage>
</organism>
<reference evidence="8 9" key="1">
    <citation type="journal article" date="2016" name="Nat. Commun.">
        <title>Ectomycorrhizal ecology is imprinted in the genome of the dominant symbiotic fungus Cenococcum geophilum.</title>
        <authorList>
            <consortium name="DOE Joint Genome Institute"/>
            <person name="Peter M."/>
            <person name="Kohler A."/>
            <person name="Ohm R.A."/>
            <person name="Kuo A."/>
            <person name="Krutzmann J."/>
            <person name="Morin E."/>
            <person name="Arend M."/>
            <person name="Barry K.W."/>
            <person name="Binder M."/>
            <person name="Choi C."/>
            <person name="Clum A."/>
            <person name="Copeland A."/>
            <person name="Grisel N."/>
            <person name="Haridas S."/>
            <person name="Kipfer T."/>
            <person name="LaButti K."/>
            <person name="Lindquist E."/>
            <person name="Lipzen A."/>
            <person name="Maire R."/>
            <person name="Meier B."/>
            <person name="Mihaltcheva S."/>
            <person name="Molinier V."/>
            <person name="Murat C."/>
            <person name="Poggeler S."/>
            <person name="Quandt C.A."/>
            <person name="Sperisen C."/>
            <person name="Tritt A."/>
            <person name="Tisserant E."/>
            <person name="Crous P.W."/>
            <person name="Henrissat B."/>
            <person name="Nehls U."/>
            <person name="Egli S."/>
            <person name="Spatafora J.W."/>
            <person name="Grigoriev I.V."/>
            <person name="Martin F.M."/>
        </authorList>
    </citation>
    <scope>NUCLEOTIDE SEQUENCE [LARGE SCALE GENOMIC DNA]</scope>
    <source>
        <strain evidence="8 9">CBS 459.81</strain>
    </source>
</reference>
<evidence type="ECO:0000256" key="4">
    <source>
        <dbReference type="ARBA" id="ARBA00023136"/>
    </source>
</evidence>
<evidence type="ECO:0000313" key="9">
    <source>
        <dbReference type="Proteomes" id="UP000250266"/>
    </source>
</evidence>
<accession>A0A8E2JF87</accession>
<evidence type="ECO:0008006" key="10">
    <source>
        <dbReference type="Google" id="ProtNLM"/>
    </source>
</evidence>
<dbReference type="Proteomes" id="UP000250266">
    <property type="component" value="Unassembled WGS sequence"/>
</dbReference>
<feature type="region of interest" description="Disordered" evidence="5">
    <location>
        <begin position="284"/>
        <end position="405"/>
    </location>
</feature>
<dbReference type="InterPro" id="IPR051694">
    <property type="entry name" value="Immunoregulatory_rcpt-like"/>
</dbReference>
<feature type="compositionally biased region" description="Low complexity" evidence="5">
    <location>
        <begin position="284"/>
        <end position="330"/>
    </location>
</feature>
<gene>
    <name evidence="8" type="ORF">K432DRAFT_393088</name>
</gene>
<evidence type="ECO:0000256" key="1">
    <source>
        <dbReference type="ARBA" id="ARBA00004167"/>
    </source>
</evidence>
<dbReference type="GO" id="GO:0016020">
    <property type="term" value="C:membrane"/>
    <property type="evidence" value="ECO:0007669"/>
    <property type="project" value="UniProtKB-SubCell"/>
</dbReference>
<evidence type="ECO:0000256" key="6">
    <source>
        <dbReference type="SAM" id="Phobius"/>
    </source>
</evidence>
<feature type="transmembrane region" description="Helical" evidence="6">
    <location>
        <begin position="249"/>
        <end position="275"/>
    </location>
</feature>
<evidence type="ECO:0000256" key="7">
    <source>
        <dbReference type="SAM" id="SignalP"/>
    </source>
</evidence>
<evidence type="ECO:0000313" key="8">
    <source>
        <dbReference type="EMBL" id="OCK80369.1"/>
    </source>
</evidence>